<dbReference type="EMBL" id="JANIDV010000001">
    <property type="protein sequence ID" value="MCX5615661.1"/>
    <property type="molecule type" value="Genomic_DNA"/>
</dbReference>
<dbReference type="HAMAP" id="MF_00134_B">
    <property type="entry name" value="IGPS_B"/>
    <property type="match status" value="1"/>
</dbReference>
<keyword evidence="4 8" id="KW-0210">Decarboxylase</keyword>
<dbReference type="PROSITE" id="PS00614">
    <property type="entry name" value="IGPS"/>
    <property type="match status" value="1"/>
</dbReference>
<evidence type="ECO:0000256" key="5">
    <source>
        <dbReference type="ARBA" id="ARBA00022822"/>
    </source>
</evidence>
<dbReference type="Gene3D" id="3.20.20.70">
    <property type="entry name" value="Aldolase class I"/>
    <property type="match status" value="1"/>
</dbReference>
<evidence type="ECO:0000256" key="9">
    <source>
        <dbReference type="SAM" id="MobiDB-lite"/>
    </source>
</evidence>
<dbReference type="NCBIfam" id="NF001373">
    <property type="entry name" value="PRK00278.1-6"/>
    <property type="match status" value="1"/>
</dbReference>
<keyword evidence="5 8" id="KW-0822">Tryptophan biosynthesis</keyword>
<dbReference type="InterPro" id="IPR011060">
    <property type="entry name" value="RibuloseP-bd_barrel"/>
</dbReference>
<dbReference type="PANTHER" id="PTHR22854">
    <property type="entry name" value="TRYPTOPHAN BIOSYNTHESIS PROTEIN"/>
    <property type="match status" value="1"/>
</dbReference>
<feature type="region of interest" description="Disordered" evidence="9">
    <location>
        <begin position="15"/>
        <end position="55"/>
    </location>
</feature>
<evidence type="ECO:0000256" key="6">
    <source>
        <dbReference type="ARBA" id="ARBA00023141"/>
    </source>
</evidence>
<dbReference type="InterPro" id="IPR013798">
    <property type="entry name" value="Indole-3-glycerol_P_synth_dom"/>
</dbReference>
<evidence type="ECO:0000259" key="10">
    <source>
        <dbReference type="Pfam" id="PF00218"/>
    </source>
</evidence>
<dbReference type="NCBIfam" id="NF001377">
    <property type="entry name" value="PRK00278.2-4"/>
    <property type="match status" value="1"/>
</dbReference>
<evidence type="ECO:0000256" key="8">
    <source>
        <dbReference type="HAMAP-Rule" id="MF_00134"/>
    </source>
</evidence>
<gene>
    <name evidence="8 11" type="primary">trpC</name>
    <name evidence="11" type="ORF">NQF87_01515</name>
</gene>
<evidence type="ECO:0000256" key="2">
    <source>
        <dbReference type="ARBA" id="ARBA00004696"/>
    </source>
</evidence>
<dbReference type="SUPFAM" id="SSF51366">
    <property type="entry name" value="Ribulose-phoshate binding barrel"/>
    <property type="match status" value="1"/>
</dbReference>
<dbReference type="EC" id="4.1.1.48" evidence="8"/>
<accession>A0ABT3W9R2</accession>
<keyword evidence="12" id="KW-1185">Reference proteome</keyword>
<sequence length="322" mass="34467">MIFLPQRSMAAFAPVEDGGQVPVSDASAESSTQDVSSTEESHPVPTEEGAGGSVAGDAAGDVLARICARTRLDVEQRMQVMPLKEIAARAKEVSMPTRGFGQALQHITADRRVGLIAEVKKASPSAGVLRPDYDPAQIARSYQNAGASCISVLTEGSCFHGSVDDLKAVREACSLPILRKDFILEPWQVHESRLIGADCILLIMAALKEEEAVELIALARGLDMDVLLEVHNEEELNRALAYDSFLIGINNRNLKTLKTDIQTTLDLAPQVPPDRLVVSESGIATTDDLTKVGEAGCSAVLVGESLLREEDPGLAARRLLGF</sequence>
<evidence type="ECO:0000256" key="3">
    <source>
        <dbReference type="ARBA" id="ARBA00022605"/>
    </source>
</evidence>
<evidence type="ECO:0000313" key="11">
    <source>
        <dbReference type="EMBL" id="MCX5615661.1"/>
    </source>
</evidence>
<evidence type="ECO:0000256" key="1">
    <source>
        <dbReference type="ARBA" id="ARBA00001633"/>
    </source>
</evidence>
<dbReference type="Pfam" id="PF00218">
    <property type="entry name" value="IGPS"/>
    <property type="match status" value="1"/>
</dbReference>
<evidence type="ECO:0000313" key="12">
    <source>
        <dbReference type="Proteomes" id="UP001165633"/>
    </source>
</evidence>
<dbReference type="RefSeq" id="WP_266126655.1">
    <property type="nucleotide sequence ID" value="NZ_JANIDV010000001.1"/>
</dbReference>
<organism evidence="11 12">
    <name type="scientific">Bombella dulcis</name>
    <dbReference type="NCBI Taxonomy" id="2967339"/>
    <lineage>
        <taxon>Bacteria</taxon>
        <taxon>Pseudomonadati</taxon>
        <taxon>Pseudomonadota</taxon>
        <taxon>Alphaproteobacteria</taxon>
        <taxon>Acetobacterales</taxon>
        <taxon>Acetobacteraceae</taxon>
        <taxon>Bombella</taxon>
    </lineage>
</organism>
<comment type="caution">
    <text evidence="11">The sequence shown here is derived from an EMBL/GenBank/DDBJ whole genome shotgun (WGS) entry which is preliminary data.</text>
</comment>
<dbReference type="PANTHER" id="PTHR22854:SF2">
    <property type="entry name" value="INDOLE-3-GLYCEROL-PHOSPHATE SYNTHASE"/>
    <property type="match status" value="1"/>
</dbReference>
<evidence type="ECO:0000256" key="4">
    <source>
        <dbReference type="ARBA" id="ARBA00022793"/>
    </source>
</evidence>
<dbReference type="InterPro" id="IPR013785">
    <property type="entry name" value="Aldolase_TIM"/>
</dbReference>
<dbReference type="GO" id="GO:0004425">
    <property type="term" value="F:indole-3-glycerol-phosphate synthase activity"/>
    <property type="evidence" value="ECO:0007669"/>
    <property type="project" value="UniProtKB-EC"/>
</dbReference>
<feature type="compositionally biased region" description="Polar residues" evidence="9">
    <location>
        <begin position="27"/>
        <end position="38"/>
    </location>
</feature>
<proteinExistence type="inferred from homology"/>
<dbReference type="InterPro" id="IPR001468">
    <property type="entry name" value="Indole-3-GlycerolPSynthase_CS"/>
</dbReference>
<keyword evidence="7 8" id="KW-0456">Lyase</keyword>
<dbReference type="CDD" id="cd00331">
    <property type="entry name" value="IGPS"/>
    <property type="match status" value="1"/>
</dbReference>
<keyword evidence="6 8" id="KW-0057">Aromatic amino acid biosynthesis</keyword>
<name>A0ABT3W9R2_9PROT</name>
<reference evidence="11" key="1">
    <citation type="submission" date="2022-07" db="EMBL/GenBank/DDBJ databases">
        <title>Bombella genomes.</title>
        <authorList>
            <person name="Harer L."/>
            <person name="Styblova S."/>
            <person name="Ehrmann M."/>
        </authorList>
    </citation>
    <scope>NUCLEOTIDE SEQUENCE</scope>
    <source>
        <strain evidence="11">TMW 2.2559</strain>
    </source>
</reference>
<keyword evidence="3 8" id="KW-0028">Amino-acid biosynthesis</keyword>
<evidence type="ECO:0000256" key="7">
    <source>
        <dbReference type="ARBA" id="ARBA00023239"/>
    </source>
</evidence>
<dbReference type="InterPro" id="IPR045186">
    <property type="entry name" value="Indole-3-glycerol_P_synth"/>
</dbReference>
<comment type="catalytic activity">
    <reaction evidence="1 8">
        <text>1-(2-carboxyphenylamino)-1-deoxy-D-ribulose 5-phosphate + H(+) = (1S,2R)-1-C-(indol-3-yl)glycerol 3-phosphate + CO2 + H2O</text>
        <dbReference type="Rhea" id="RHEA:23476"/>
        <dbReference type="ChEBI" id="CHEBI:15377"/>
        <dbReference type="ChEBI" id="CHEBI:15378"/>
        <dbReference type="ChEBI" id="CHEBI:16526"/>
        <dbReference type="ChEBI" id="CHEBI:58613"/>
        <dbReference type="ChEBI" id="CHEBI:58866"/>
        <dbReference type="EC" id="4.1.1.48"/>
    </reaction>
</comment>
<feature type="domain" description="Indole-3-glycerol phosphate synthase" evidence="10">
    <location>
        <begin position="63"/>
        <end position="319"/>
    </location>
</feature>
<comment type="similarity">
    <text evidence="8">Belongs to the TrpC family.</text>
</comment>
<dbReference type="Proteomes" id="UP001165633">
    <property type="component" value="Unassembled WGS sequence"/>
</dbReference>
<comment type="pathway">
    <text evidence="2 8">Amino-acid biosynthesis; L-tryptophan biosynthesis; L-tryptophan from chorismate: step 4/5.</text>
</comment>
<protein>
    <recommendedName>
        <fullName evidence="8">Indole-3-glycerol phosphate synthase</fullName>
        <shortName evidence="8">IGPS</shortName>
        <ecNumber evidence="8">4.1.1.48</ecNumber>
    </recommendedName>
</protein>